<keyword evidence="2" id="KW-1185">Reference proteome</keyword>
<comment type="caution">
    <text evidence="1">The sequence shown here is derived from an EMBL/GenBank/DDBJ whole genome shotgun (WGS) entry which is preliminary data.</text>
</comment>
<dbReference type="EMBL" id="NBNE01001278">
    <property type="protein sequence ID" value="OWZ14717.1"/>
    <property type="molecule type" value="Genomic_DNA"/>
</dbReference>
<dbReference type="OrthoDB" id="125247at2759"/>
<accession>A0A225WCK2</accession>
<dbReference type="AlphaFoldDB" id="A0A225WCK2"/>
<proteinExistence type="predicted"/>
<name>A0A225WCK2_9STRA</name>
<reference evidence="2" key="1">
    <citation type="submission" date="2017-03" db="EMBL/GenBank/DDBJ databases">
        <title>Phytopthora megakarya and P. palmivora, two closely related causual agents of cacao black pod achieved similar genome size and gene model numbers by different mechanisms.</title>
        <authorList>
            <person name="Ali S."/>
            <person name="Shao J."/>
            <person name="Larry D.J."/>
            <person name="Kronmiller B."/>
            <person name="Shen D."/>
            <person name="Strem M.D."/>
            <person name="Melnick R.L."/>
            <person name="Guiltinan M.J."/>
            <person name="Tyler B.M."/>
            <person name="Meinhardt L.W."/>
            <person name="Bailey B.A."/>
        </authorList>
    </citation>
    <scope>NUCLEOTIDE SEQUENCE [LARGE SCALE GENOMIC DNA]</scope>
    <source>
        <strain evidence="2">zdho120</strain>
    </source>
</reference>
<protein>
    <submittedName>
        <fullName evidence="1">Uncharacterized protein</fullName>
    </submittedName>
</protein>
<dbReference type="Proteomes" id="UP000198211">
    <property type="component" value="Unassembled WGS sequence"/>
</dbReference>
<evidence type="ECO:0000313" key="2">
    <source>
        <dbReference type="Proteomes" id="UP000198211"/>
    </source>
</evidence>
<sequence length="195" mass="22275">MPLRDVTPQAGQEIQDPGATQTVVHQVAKTAVECIRGRRPTHLYNIANVDPWVIQRINNLTIMTMTLMVLSRSLLFHPEWIFPDCGPRRAAARRDPYRSNLITAQNLRDLTAALPWYVLAVTNVPQPIAFKITVDGRLGFLIQRDSAVELQDLIAYWESTHRFPVSPGQIRDDPYLALFVVERKNRRSHAGARWK</sequence>
<organism evidence="1 2">
    <name type="scientific">Phytophthora megakarya</name>
    <dbReference type="NCBI Taxonomy" id="4795"/>
    <lineage>
        <taxon>Eukaryota</taxon>
        <taxon>Sar</taxon>
        <taxon>Stramenopiles</taxon>
        <taxon>Oomycota</taxon>
        <taxon>Peronosporomycetes</taxon>
        <taxon>Peronosporales</taxon>
        <taxon>Peronosporaceae</taxon>
        <taxon>Phytophthora</taxon>
    </lineage>
</organism>
<evidence type="ECO:0000313" key="1">
    <source>
        <dbReference type="EMBL" id="OWZ14717.1"/>
    </source>
</evidence>
<gene>
    <name evidence="1" type="ORF">PHMEG_00011761</name>
</gene>